<keyword evidence="1" id="KW-1133">Transmembrane helix</keyword>
<dbReference type="RefSeq" id="XP_007389839.1">
    <property type="nucleotide sequence ID" value="XM_007389777.1"/>
</dbReference>
<evidence type="ECO:0000313" key="2">
    <source>
        <dbReference type="EMBL" id="EKM60376.1"/>
    </source>
</evidence>
<dbReference type="HOGENOM" id="CLU_2016063_0_0_1"/>
<dbReference type="AlphaFoldDB" id="K5VBT8"/>
<feature type="transmembrane region" description="Helical" evidence="1">
    <location>
        <begin position="33"/>
        <end position="53"/>
    </location>
</feature>
<reference evidence="2 3" key="1">
    <citation type="journal article" date="2012" name="BMC Genomics">
        <title>Comparative genomics of the white-rot fungi, Phanerochaete carnosa and P. chrysosporium, to elucidate the genetic basis of the distinct wood types they colonize.</title>
        <authorList>
            <person name="Suzuki H."/>
            <person name="MacDonald J."/>
            <person name="Syed K."/>
            <person name="Salamov A."/>
            <person name="Hori C."/>
            <person name="Aerts A."/>
            <person name="Henrissat B."/>
            <person name="Wiebenga A."/>
            <person name="vanKuyk P.A."/>
            <person name="Barry K."/>
            <person name="Lindquist E."/>
            <person name="LaButti K."/>
            <person name="Lapidus A."/>
            <person name="Lucas S."/>
            <person name="Coutinho P."/>
            <person name="Gong Y."/>
            <person name="Samejima M."/>
            <person name="Mahadevan R."/>
            <person name="Abou-Zaid M."/>
            <person name="de Vries R.P."/>
            <person name="Igarashi K."/>
            <person name="Yadav J.S."/>
            <person name="Grigoriev I.V."/>
            <person name="Master E.R."/>
        </authorList>
    </citation>
    <scope>NUCLEOTIDE SEQUENCE [LARGE SCALE GENOMIC DNA]</scope>
    <source>
        <strain evidence="2 3">HHB-10118-sp</strain>
    </source>
</reference>
<dbReference type="GeneID" id="18912195"/>
<dbReference type="InParanoid" id="K5VBT8"/>
<dbReference type="KEGG" id="pco:PHACADRAFT_203589"/>
<organism evidence="2 3">
    <name type="scientific">Phanerochaete carnosa (strain HHB-10118-sp)</name>
    <name type="common">White-rot fungus</name>
    <name type="synonym">Peniophora carnosa</name>
    <dbReference type="NCBI Taxonomy" id="650164"/>
    <lineage>
        <taxon>Eukaryota</taxon>
        <taxon>Fungi</taxon>
        <taxon>Dikarya</taxon>
        <taxon>Basidiomycota</taxon>
        <taxon>Agaricomycotina</taxon>
        <taxon>Agaricomycetes</taxon>
        <taxon>Polyporales</taxon>
        <taxon>Phanerochaetaceae</taxon>
        <taxon>Phanerochaete</taxon>
    </lineage>
</organism>
<name>K5VBT8_PHACS</name>
<feature type="transmembrane region" description="Helical" evidence="1">
    <location>
        <begin position="7"/>
        <end position="27"/>
    </location>
</feature>
<keyword evidence="1" id="KW-0812">Transmembrane</keyword>
<protein>
    <submittedName>
        <fullName evidence="2">Uncharacterized protein</fullName>
    </submittedName>
</protein>
<sequence>MAVIIESALLFTAASVMLVITYFTHSYAAFTCLGIASPLIGIAYCLIIAHFGLRGAFKTKRPMLSSIYLPPLRSSHSATPVMPVVINATTQSGTVRIGDIDLGPKTPQALRSLHTSLSDRVQA</sequence>
<proteinExistence type="predicted"/>
<accession>K5VBT8</accession>
<keyword evidence="1" id="KW-0472">Membrane</keyword>
<dbReference type="EMBL" id="JH930468">
    <property type="protein sequence ID" value="EKM60376.1"/>
    <property type="molecule type" value="Genomic_DNA"/>
</dbReference>
<gene>
    <name evidence="2" type="ORF">PHACADRAFT_203589</name>
</gene>
<dbReference type="Proteomes" id="UP000008370">
    <property type="component" value="Unassembled WGS sequence"/>
</dbReference>
<evidence type="ECO:0000313" key="3">
    <source>
        <dbReference type="Proteomes" id="UP000008370"/>
    </source>
</evidence>
<evidence type="ECO:0000256" key="1">
    <source>
        <dbReference type="SAM" id="Phobius"/>
    </source>
</evidence>
<keyword evidence="3" id="KW-1185">Reference proteome</keyword>